<dbReference type="EMBL" id="LKEB01000002">
    <property type="protein sequence ID" value="ROW17758.1"/>
    <property type="molecule type" value="Genomic_DNA"/>
</dbReference>
<comment type="caution">
    <text evidence="3">The sequence shown here is derived from an EMBL/GenBank/DDBJ whole genome shotgun (WGS) entry which is preliminary data.</text>
</comment>
<dbReference type="OrthoDB" id="18440at2759"/>
<dbReference type="InParanoid" id="A0A423XMH8"/>
<reference evidence="3 4" key="1">
    <citation type="submission" date="2015-09" db="EMBL/GenBank/DDBJ databases">
        <title>Host preference determinants of Valsa canker pathogens revealed by comparative genomics.</title>
        <authorList>
            <person name="Yin Z."/>
            <person name="Huang L."/>
        </authorList>
    </citation>
    <scope>NUCLEOTIDE SEQUENCE [LARGE SCALE GENOMIC DNA]</scope>
    <source>
        <strain evidence="3 4">SXYLt</strain>
    </source>
</reference>
<evidence type="ECO:0000313" key="4">
    <source>
        <dbReference type="Proteomes" id="UP000285146"/>
    </source>
</evidence>
<feature type="domain" description="C2H2-type" evidence="2">
    <location>
        <begin position="76"/>
        <end position="97"/>
    </location>
</feature>
<keyword evidence="4" id="KW-1185">Reference proteome</keyword>
<gene>
    <name evidence="3" type="ORF">VPNG_00728</name>
</gene>
<sequence>MKRSREPEEDHDSSSSGQQDVAIIPVSKIVGIDLDDSSGIAAPDLRCSLPGHLPGLAFTSYKDYESHYIKAHTNRCLDCRKTFPSSHILDLHINEFHNALTELKKERGEATFACFVETCDEKRKTPAERRAHLIEQHIYPANYFFAVTKVGIDRRQSMLVERNEGKAQTNQRGGRRPRGQKADKKTGKDTTGDTDKGSVAGESKDVSMREADEPSQRLHSINQTNGGENASAQHEGVLVSLPDKPAGAGAEAAVVDTEMADLSAAMSSLKFVPRAVRFGPRQRAGFPPR</sequence>
<dbReference type="AlphaFoldDB" id="A0A423XMH8"/>
<evidence type="ECO:0000313" key="3">
    <source>
        <dbReference type="EMBL" id="ROW17758.1"/>
    </source>
</evidence>
<dbReference type="PANTHER" id="PTHR21354">
    <property type="entry name" value="ZINC FINGER PROTEIN 511"/>
    <property type="match status" value="1"/>
</dbReference>
<dbReference type="PANTHER" id="PTHR21354:SF0">
    <property type="entry name" value="ZINC FINGER PROTEIN 511"/>
    <property type="match status" value="1"/>
</dbReference>
<dbReference type="PROSITE" id="PS00028">
    <property type="entry name" value="ZINC_FINGER_C2H2_1"/>
    <property type="match status" value="1"/>
</dbReference>
<protein>
    <recommendedName>
        <fullName evidence="2">C2H2-type domain-containing protein</fullName>
    </recommendedName>
</protein>
<evidence type="ECO:0000259" key="2">
    <source>
        <dbReference type="PROSITE" id="PS00028"/>
    </source>
</evidence>
<organism evidence="3 4">
    <name type="scientific">Cytospora leucostoma</name>
    <dbReference type="NCBI Taxonomy" id="1230097"/>
    <lineage>
        <taxon>Eukaryota</taxon>
        <taxon>Fungi</taxon>
        <taxon>Dikarya</taxon>
        <taxon>Ascomycota</taxon>
        <taxon>Pezizomycotina</taxon>
        <taxon>Sordariomycetes</taxon>
        <taxon>Sordariomycetidae</taxon>
        <taxon>Diaporthales</taxon>
        <taxon>Cytosporaceae</taxon>
        <taxon>Cytospora</taxon>
    </lineage>
</organism>
<accession>A0A423XMH8</accession>
<name>A0A423XMH8_9PEZI</name>
<proteinExistence type="predicted"/>
<dbReference type="InterPro" id="IPR039258">
    <property type="entry name" value="ZNF511"/>
</dbReference>
<evidence type="ECO:0000256" key="1">
    <source>
        <dbReference type="SAM" id="MobiDB-lite"/>
    </source>
</evidence>
<dbReference type="InterPro" id="IPR013087">
    <property type="entry name" value="Znf_C2H2_type"/>
</dbReference>
<feature type="compositionally biased region" description="Basic and acidic residues" evidence="1">
    <location>
        <begin position="180"/>
        <end position="216"/>
    </location>
</feature>
<dbReference type="Proteomes" id="UP000285146">
    <property type="component" value="Unassembled WGS sequence"/>
</dbReference>
<feature type="region of interest" description="Disordered" evidence="1">
    <location>
        <begin position="161"/>
        <end position="229"/>
    </location>
</feature>
<feature type="compositionally biased region" description="Polar residues" evidence="1">
    <location>
        <begin position="217"/>
        <end position="229"/>
    </location>
</feature>